<dbReference type="RefSeq" id="WP_209900440.1">
    <property type="nucleotide sequence ID" value="NZ_BAAAJW010000002.1"/>
</dbReference>
<reference evidence="6 7" key="1">
    <citation type="submission" date="2021-03" db="EMBL/GenBank/DDBJ databases">
        <title>Sequencing the genomes of 1000 actinobacteria strains.</title>
        <authorList>
            <person name="Klenk H.-P."/>
        </authorList>
    </citation>
    <scope>NUCLEOTIDE SEQUENCE [LARGE SCALE GENOMIC DNA]</scope>
    <source>
        <strain evidence="6 7">DSM 14566</strain>
    </source>
</reference>
<evidence type="ECO:0000256" key="3">
    <source>
        <dbReference type="ARBA" id="ARBA00023125"/>
    </source>
</evidence>
<dbReference type="GO" id="GO:0003677">
    <property type="term" value="F:DNA binding"/>
    <property type="evidence" value="ECO:0007669"/>
    <property type="project" value="UniProtKB-KW"/>
</dbReference>
<comment type="similarity">
    <text evidence="1">Belongs to the SorC transcriptional regulatory family.</text>
</comment>
<organism evidence="6 7">
    <name type="scientific">Brachybacterium sacelli</name>
    <dbReference type="NCBI Taxonomy" id="173364"/>
    <lineage>
        <taxon>Bacteria</taxon>
        <taxon>Bacillati</taxon>
        <taxon>Actinomycetota</taxon>
        <taxon>Actinomycetes</taxon>
        <taxon>Micrococcales</taxon>
        <taxon>Dermabacteraceae</taxon>
        <taxon>Brachybacterium</taxon>
    </lineage>
</organism>
<proteinExistence type="inferred from homology"/>
<keyword evidence="3 6" id="KW-0238">DNA-binding</keyword>
<dbReference type="PANTHER" id="PTHR34294">
    <property type="entry name" value="TRANSCRIPTIONAL REGULATOR-RELATED"/>
    <property type="match status" value="1"/>
</dbReference>
<dbReference type="Pfam" id="PF04198">
    <property type="entry name" value="Sugar-bind"/>
    <property type="match status" value="1"/>
</dbReference>
<keyword evidence="7" id="KW-1185">Reference proteome</keyword>
<accession>A0ABS4WYT6</accession>
<evidence type="ECO:0000256" key="1">
    <source>
        <dbReference type="ARBA" id="ARBA00010466"/>
    </source>
</evidence>
<comment type="caution">
    <text evidence="6">The sequence shown here is derived from an EMBL/GenBank/DDBJ whole genome shotgun (WGS) entry which is preliminary data.</text>
</comment>
<evidence type="ECO:0000256" key="4">
    <source>
        <dbReference type="ARBA" id="ARBA00023163"/>
    </source>
</evidence>
<gene>
    <name evidence="6" type="ORF">JOF43_001315</name>
</gene>
<dbReference type="InterPro" id="IPR007324">
    <property type="entry name" value="Sugar-bd_dom_put"/>
</dbReference>
<dbReference type="InterPro" id="IPR037171">
    <property type="entry name" value="NagB/RpiA_transferase-like"/>
</dbReference>
<protein>
    <submittedName>
        <fullName evidence="6">DNA-binding transcriptional regulator LsrR (DeoR family)</fullName>
    </submittedName>
</protein>
<dbReference type="EMBL" id="JAGIOD010000001">
    <property type="protein sequence ID" value="MBP2381358.1"/>
    <property type="molecule type" value="Genomic_DNA"/>
</dbReference>
<evidence type="ECO:0000313" key="6">
    <source>
        <dbReference type="EMBL" id="MBP2381358.1"/>
    </source>
</evidence>
<dbReference type="InterPro" id="IPR051054">
    <property type="entry name" value="SorC_transcr_regulators"/>
</dbReference>
<keyword evidence="2" id="KW-0805">Transcription regulation</keyword>
<evidence type="ECO:0000313" key="7">
    <source>
        <dbReference type="Proteomes" id="UP001519290"/>
    </source>
</evidence>
<feature type="domain" description="Sugar-binding" evidence="5">
    <location>
        <begin position="66"/>
        <end position="305"/>
    </location>
</feature>
<sequence>MSASLSLDQQILHVYVAVQNLAHGRTVNEIAAEIGKSRFVTARMVRRARDLGLIEVRATVEDPIDVELSTRLAQSYGLQSALVVASRSAQVLEVRRAIASITARYLQDTVVEDDVLGFTPGRTLVLASRAVPSLPWADVVQLTGVGWSRLEDGVEVISNIGRATGGATYPLYVPILIDPEARPILRHPVIKEAMGRFRHATKAFLTIGGWPDSSLLAQILTESGEREAFEARGVVAEIGTNLLDIDGNSVSGLENRFIGISEKDLLDVPLRVAIGGGAGKERAVLATLRSGLAHVVITDVRSAELALVAQEG</sequence>
<dbReference type="Gene3D" id="3.40.50.1360">
    <property type="match status" value="1"/>
</dbReference>
<dbReference type="SUPFAM" id="SSF100950">
    <property type="entry name" value="NagB/RpiA/CoA transferase-like"/>
    <property type="match status" value="1"/>
</dbReference>
<evidence type="ECO:0000256" key="2">
    <source>
        <dbReference type="ARBA" id="ARBA00023015"/>
    </source>
</evidence>
<keyword evidence="4" id="KW-0804">Transcription</keyword>
<evidence type="ECO:0000259" key="5">
    <source>
        <dbReference type="Pfam" id="PF04198"/>
    </source>
</evidence>
<dbReference type="PANTHER" id="PTHR34294:SF1">
    <property type="entry name" value="TRANSCRIPTIONAL REGULATOR LSRR"/>
    <property type="match status" value="1"/>
</dbReference>
<name>A0ABS4WYT6_9MICO</name>
<dbReference type="Proteomes" id="UP001519290">
    <property type="component" value="Unassembled WGS sequence"/>
</dbReference>